<dbReference type="AlphaFoldDB" id="A0A1Q8R1U4"/>
<name>A0A1Q8R1U4_9FIRM</name>
<dbReference type="EMBL" id="MLBF01000002">
    <property type="protein sequence ID" value="OLN33585.1"/>
    <property type="molecule type" value="Genomic_DNA"/>
</dbReference>
<organism evidence="1 2">
    <name type="scientific">Desulfosporosinus metallidurans</name>
    <dbReference type="NCBI Taxonomy" id="1888891"/>
    <lineage>
        <taxon>Bacteria</taxon>
        <taxon>Bacillati</taxon>
        <taxon>Bacillota</taxon>
        <taxon>Clostridia</taxon>
        <taxon>Eubacteriales</taxon>
        <taxon>Desulfitobacteriaceae</taxon>
        <taxon>Desulfosporosinus</taxon>
    </lineage>
</organism>
<gene>
    <name evidence="1" type="ORF">DSOL_0295</name>
</gene>
<sequence>MTLRIKPNPEGGVEQATEASFRFNVDSTVKAPTTVKKQ</sequence>
<dbReference type="Proteomes" id="UP000186102">
    <property type="component" value="Unassembled WGS sequence"/>
</dbReference>
<evidence type="ECO:0000313" key="2">
    <source>
        <dbReference type="Proteomes" id="UP000186102"/>
    </source>
</evidence>
<keyword evidence="2" id="KW-1185">Reference proteome</keyword>
<protein>
    <submittedName>
        <fullName evidence="1">Uncharacterized protein</fullName>
    </submittedName>
</protein>
<dbReference type="STRING" id="1888891.DSOL_0295"/>
<accession>A0A1Q8R1U4</accession>
<evidence type="ECO:0000313" key="1">
    <source>
        <dbReference type="EMBL" id="OLN33585.1"/>
    </source>
</evidence>
<comment type="caution">
    <text evidence="1">The sequence shown here is derived from an EMBL/GenBank/DDBJ whole genome shotgun (WGS) entry which is preliminary data.</text>
</comment>
<proteinExistence type="predicted"/>
<reference evidence="1 2" key="1">
    <citation type="submission" date="2016-09" db="EMBL/GenBank/DDBJ databases">
        <title>Complete genome of Desulfosporosinus sp. OL.</title>
        <authorList>
            <person name="Mardanov A."/>
            <person name="Beletsky A."/>
            <person name="Panova A."/>
            <person name="Karnachuk O."/>
            <person name="Ravin N."/>
        </authorList>
    </citation>
    <scope>NUCLEOTIDE SEQUENCE [LARGE SCALE GENOMIC DNA]</scope>
    <source>
        <strain evidence="1 2">OL</strain>
    </source>
</reference>